<evidence type="ECO:0000259" key="2">
    <source>
        <dbReference type="PROSITE" id="PS50181"/>
    </source>
</evidence>
<evidence type="ECO:0000313" key="4">
    <source>
        <dbReference type="Proteomes" id="UP000703269"/>
    </source>
</evidence>
<dbReference type="SUPFAM" id="SSF81383">
    <property type="entry name" value="F-box domain"/>
    <property type="match status" value="1"/>
</dbReference>
<protein>
    <recommendedName>
        <fullName evidence="2">F-box domain-containing protein</fullName>
    </recommendedName>
</protein>
<organism evidence="3 4">
    <name type="scientific">Phanerochaete sordida</name>
    <dbReference type="NCBI Taxonomy" id="48140"/>
    <lineage>
        <taxon>Eukaryota</taxon>
        <taxon>Fungi</taxon>
        <taxon>Dikarya</taxon>
        <taxon>Basidiomycota</taxon>
        <taxon>Agaricomycotina</taxon>
        <taxon>Agaricomycetes</taxon>
        <taxon>Polyporales</taxon>
        <taxon>Phanerochaetaceae</taxon>
        <taxon>Phanerochaete</taxon>
    </lineage>
</organism>
<dbReference type="EMBL" id="BPQB01000005">
    <property type="protein sequence ID" value="GJE86990.1"/>
    <property type="molecule type" value="Genomic_DNA"/>
</dbReference>
<dbReference type="OrthoDB" id="2526341at2759"/>
<feature type="region of interest" description="Disordered" evidence="1">
    <location>
        <begin position="677"/>
        <end position="709"/>
    </location>
</feature>
<dbReference type="PROSITE" id="PS50181">
    <property type="entry name" value="FBOX"/>
    <property type="match status" value="1"/>
</dbReference>
<accession>A0A9P3G336</accession>
<evidence type="ECO:0000313" key="3">
    <source>
        <dbReference type="EMBL" id="GJE86990.1"/>
    </source>
</evidence>
<name>A0A9P3G336_9APHY</name>
<feature type="region of interest" description="Disordered" evidence="1">
    <location>
        <begin position="1"/>
        <end position="30"/>
    </location>
</feature>
<gene>
    <name evidence="3" type="ORF">PsYK624_030730</name>
</gene>
<evidence type="ECO:0000256" key="1">
    <source>
        <dbReference type="SAM" id="MobiDB-lite"/>
    </source>
</evidence>
<comment type="caution">
    <text evidence="3">The sequence shown here is derived from an EMBL/GenBank/DDBJ whole genome shotgun (WGS) entry which is preliminary data.</text>
</comment>
<sequence length="709" mass="81362">MAPSAKRHKKEHRTPVDSYGKASERSAEQRPLPRELILEIASNLRPFELFNLSRASKDFFVLLRTDKPSIRNLWKVACKSTHGFPPCPVNMSEPALVDLLYYGECADPDCTKTDPEHIYWDIQAHYCLTCAKKIQKSTPTVHEPTLKDLGIEICSASKAASFLPIFSHAFTPKGRARVFRRSDIVELKEALKEKPEQHLAILNERKQAMKDIRSVNKALYDWHKKAMQTLRCLRLISIESRLDVGEYRRMWSRVKRSHAHYDTFKNSLEVRRPKLLTDSDWESIKGKVIGTVRDLSAKLVGGRSGRMKDRIEYLDAWLGSQQPYVLGEPSRLDLFLGLPEVRRFVEKAGDGGDDADLETLRAELTAFREDWRSRAEESLGLLVRAKLGDLDPDTNPLELAIGTAFRCGLCRKVESYPMVLSHACNEYAGPTYAKDDLYTTLVAQMFKLNNYWVHWNPEAFGWDVDVDGLRPYIELFGKDIRCATAAEMNRMRRRLTCEIWTKNNNGMVVMMDWIAAVRPAVFLLSRILIASTLTLLHSFQYGFRCNHGETPCYLSVMPPSYLRDIRSLEAAARAQWIDKRSKNKHMWRCGRCPRSNTNEESDPWWQRTEARVIAHLQTEHGIKDPICDADYYYGETTNSWDNGRITYLIPDTVDHGKLHPLMKERLEARSAQRFNAEVIVGRQPQAGRPKASDTQGRKGRSQSARGTRR</sequence>
<keyword evidence="4" id="KW-1185">Reference proteome</keyword>
<proteinExistence type="predicted"/>
<feature type="compositionally biased region" description="Basic residues" evidence="1">
    <location>
        <begin position="1"/>
        <end position="12"/>
    </location>
</feature>
<dbReference type="AlphaFoldDB" id="A0A9P3G336"/>
<dbReference type="Proteomes" id="UP000703269">
    <property type="component" value="Unassembled WGS sequence"/>
</dbReference>
<dbReference type="InterPro" id="IPR036047">
    <property type="entry name" value="F-box-like_dom_sf"/>
</dbReference>
<dbReference type="InterPro" id="IPR001810">
    <property type="entry name" value="F-box_dom"/>
</dbReference>
<feature type="domain" description="F-box" evidence="2">
    <location>
        <begin position="26"/>
        <end position="77"/>
    </location>
</feature>
<reference evidence="3 4" key="1">
    <citation type="submission" date="2021-08" db="EMBL/GenBank/DDBJ databases">
        <title>Draft Genome Sequence of Phanerochaete sordida strain YK-624.</title>
        <authorList>
            <person name="Mori T."/>
            <person name="Dohra H."/>
            <person name="Suzuki T."/>
            <person name="Kawagishi H."/>
            <person name="Hirai H."/>
        </authorList>
    </citation>
    <scope>NUCLEOTIDE SEQUENCE [LARGE SCALE GENOMIC DNA]</scope>
    <source>
        <strain evidence="3 4">YK-624</strain>
    </source>
</reference>